<gene>
    <name evidence="1" type="ORF">SDC9_196593</name>
</gene>
<dbReference type="AlphaFoldDB" id="A0A645ICW9"/>
<organism evidence="1">
    <name type="scientific">bioreactor metagenome</name>
    <dbReference type="NCBI Taxonomy" id="1076179"/>
    <lineage>
        <taxon>unclassified sequences</taxon>
        <taxon>metagenomes</taxon>
        <taxon>ecological metagenomes</taxon>
    </lineage>
</organism>
<accession>A0A645ICW9</accession>
<name>A0A645ICW9_9ZZZZ</name>
<dbReference type="EMBL" id="VSSQ01111797">
    <property type="protein sequence ID" value="MPN48980.1"/>
    <property type="molecule type" value="Genomic_DNA"/>
</dbReference>
<comment type="caution">
    <text evidence="1">The sequence shown here is derived from an EMBL/GenBank/DDBJ whole genome shotgun (WGS) entry which is preliminary data.</text>
</comment>
<evidence type="ECO:0000313" key="1">
    <source>
        <dbReference type="EMBL" id="MPN48980.1"/>
    </source>
</evidence>
<proteinExistence type="predicted"/>
<reference evidence="1" key="1">
    <citation type="submission" date="2019-08" db="EMBL/GenBank/DDBJ databases">
        <authorList>
            <person name="Kucharzyk K."/>
            <person name="Murdoch R.W."/>
            <person name="Higgins S."/>
            <person name="Loffler F."/>
        </authorList>
    </citation>
    <scope>NUCLEOTIDE SEQUENCE</scope>
</reference>
<protein>
    <submittedName>
        <fullName evidence="1">Uncharacterized protein</fullName>
    </submittedName>
</protein>
<sequence>MAVAAVFVLNLRHVYGSAARCQARAQKTKQFLKIAAHLTDKRLVVAA</sequence>